<dbReference type="InterPro" id="IPR036509">
    <property type="entry name" value="Met_Sox_Rdtase_MsrA_sf"/>
</dbReference>
<keyword evidence="2 4" id="KW-0560">Oxidoreductase</keyword>
<dbReference type="SUPFAM" id="SSF55068">
    <property type="entry name" value="Peptide methionine sulfoxide reductase"/>
    <property type="match status" value="1"/>
</dbReference>
<dbReference type="InterPro" id="IPR002569">
    <property type="entry name" value="Met_Sox_Rdtase_MsrA_dom"/>
</dbReference>
<dbReference type="EC" id="1.8.4.11" evidence="1"/>
<dbReference type="PANTHER" id="PTHR43774">
    <property type="entry name" value="PEPTIDE METHIONINE SULFOXIDE REDUCTASE"/>
    <property type="match status" value="1"/>
</dbReference>
<dbReference type="NCBIfam" id="TIGR00401">
    <property type="entry name" value="msrA"/>
    <property type="match status" value="1"/>
</dbReference>
<reference evidence="4" key="1">
    <citation type="submission" date="2015-10" db="EMBL/GenBank/DDBJ databases">
        <authorList>
            <person name="Gilbert D.G."/>
        </authorList>
    </citation>
    <scope>NUCLEOTIDE SEQUENCE</scope>
</reference>
<dbReference type="EMBL" id="CZQE01000111">
    <property type="protein sequence ID" value="CUS44100.1"/>
    <property type="molecule type" value="Genomic_DNA"/>
</dbReference>
<evidence type="ECO:0000313" key="4">
    <source>
        <dbReference type="EMBL" id="CUS44100.1"/>
    </source>
</evidence>
<evidence type="ECO:0000256" key="2">
    <source>
        <dbReference type="ARBA" id="ARBA00023002"/>
    </source>
</evidence>
<accession>A0A160TGW6</accession>
<protein>
    <recommendedName>
        <fullName evidence="1">peptide-methionine (S)-S-oxide reductase</fullName>
        <ecNumber evidence="1">1.8.4.11</ecNumber>
    </recommendedName>
</protein>
<dbReference type="HAMAP" id="MF_01401">
    <property type="entry name" value="MsrA"/>
    <property type="match status" value="1"/>
</dbReference>
<evidence type="ECO:0000256" key="1">
    <source>
        <dbReference type="ARBA" id="ARBA00012502"/>
    </source>
</evidence>
<sequence length="208" mass="22338">MAFATVSGGVANAERAVPIPAALQDVPKAPGPQTAILAGGCFWGMEAVFERVKGVRTVTAGYAGGVAGTATYDQVSTETTRHAEAVKIVFDPAQVSYATLLRVYFSIAHDPTELNRQGPDTGPSYRSAIFPQNPAQRDVAAAYIAQLGKARAFPQPIVTRLESGRFFAAEAYHQNFYDRNPRHPYIVQWDKPKVAAFKAAFPALAKPG</sequence>
<dbReference type="GO" id="GO:0008113">
    <property type="term" value="F:peptide-methionine (S)-S-oxide reductase activity"/>
    <property type="evidence" value="ECO:0007669"/>
    <property type="project" value="UniProtKB-EC"/>
</dbReference>
<organism evidence="4">
    <name type="scientific">hydrothermal vent metagenome</name>
    <dbReference type="NCBI Taxonomy" id="652676"/>
    <lineage>
        <taxon>unclassified sequences</taxon>
        <taxon>metagenomes</taxon>
        <taxon>ecological metagenomes</taxon>
    </lineage>
</organism>
<gene>
    <name evidence="4" type="ORF">MGWOODY_Smn937</name>
</gene>
<proteinExistence type="inferred from homology"/>
<dbReference type="AlphaFoldDB" id="A0A160TGW6"/>
<dbReference type="Pfam" id="PF01625">
    <property type="entry name" value="PMSR"/>
    <property type="match status" value="1"/>
</dbReference>
<evidence type="ECO:0000259" key="3">
    <source>
        <dbReference type="Pfam" id="PF01625"/>
    </source>
</evidence>
<name>A0A160TGW6_9ZZZZ</name>
<feature type="domain" description="Peptide methionine sulphoxide reductase MsrA" evidence="3">
    <location>
        <begin position="34"/>
        <end position="185"/>
    </location>
</feature>
<dbReference type="PANTHER" id="PTHR43774:SF1">
    <property type="entry name" value="PEPTIDE METHIONINE SULFOXIDE REDUCTASE MSRA 2"/>
    <property type="match status" value="1"/>
</dbReference>
<dbReference type="Gene3D" id="3.30.1060.10">
    <property type="entry name" value="Peptide methionine sulphoxide reductase MsrA"/>
    <property type="match status" value="1"/>
</dbReference>